<organism evidence="2 3">
    <name type="scientific">Nelumbo nucifera</name>
    <name type="common">Sacred lotus</name>
    <dbReference type="NCBI Taxonomy" id="4432"/>
    <lineage>
        <taxon>Eukaryota</taxon>
        <taxon>Viridiplantae</taxon>
        <taxon>Streptophyta</taxon>
        <taxon>Embryophyta</taxon>
        <taxon>Tracheophyta</taxon>
        <taxon>Spermatophyta</taxon>
        <taxon>Magnoliopsida</taxon>
        <taxon>Proteales</taxon>
        <taxon>Nelumbonaceae</taxon>
        <taxon>Nelumbo</taxon>
    </lineage>
</organism>
<dbReference type="InterPro" id="IPR012337">
    <property type="entry name" value="RNaseH-like_sf"/>
</dbReference>
<name>A0A822XQ63_NELNU</name>
<sequence length="64" mass="7252">MASKSTFSTSGRFVSPQRSRLHPDTLEALMCAQDWLWAEIQDSCSTTHSGCCTFFEDMDIDEDK</sequence>
<dbReference type="GO" id="GO:0046983">
    <property type="term" value="F:protein dimerization activity"/>
    <property type="evidence" value="ECO:0007669"/>
    <property type="project" value="InterPro"/>
</dbReference>
<feature type="domain" description="HAT C-terminal dimerisation" evidence="1">
    <location>
        <begin position="2"/>
        <end position="36"/>
    </location>
</feature>
<reference evidence="2 3" key="1">
    <citation type="journal article" date="2020" name="Mol. Biol. Evol.">
        <title>Distinct Expression and Methylation Patterns for Genes with Different Fates following a Single Whole-Genome Duplication in Flowering Plants.</title>
        <authorList>
            <person name="Shi T."/>
            <person name="Rahmani R.S."/>
            <person name="Gugger P.F."/>
            <person name="Wang M."/>
            <person name="Li H."/>
            <person name="Zhang Y."/>
            <person name="Li Z."/>
            <person name="Wang Q."/>
            <person name="Van de Peer Y."/>
            <person name="Marchal K."/>
            <person name="Chen J."/>
        </authorList>
    </citation>
    <scope>NUCLEOTIDE SEQUENCE [LARGE SCALE GENOMIC DNA]</scope>
    <source>
        <tissue evidence="2">Leaf</tissue>
    </source>
</reference>
<comment type="caution">
    <text evidence="2">The sequence shown here is derived from an EMBL/GenBank/DDBJ whole genome shotgun (WGS) entry which is preliminary data.</text>
</comment>
<dbReference type="Pfam" id="PF05699">
    <property type="entry name" value="Dimer_Tnp_hAT"/>
    <property type="match status" value="1"/>
</dbReference>
<evidence type="ECO:0000313" key="3">
    <source>
        <dbReference type="Proteomes" id="UP000607653"/>
    </source>
</evidence>
<dbReference type="PANTHER" id="PTHR23272">
    <property type="entry name" value="BED FINGER-RELATED"/>
    <property type="match status" value="1"/>
</dbReference>
<evidence type="ECO:0000313" key="2">
    <source>
        <dbReference type="EMBL" id="DAD21311.1"/>
    </source>
</evidence>
<evidence type="ECO:0000259" key="1">
    <source>
        <dbReference type="Pfam" id="PF05699"/>
    </source>
</evidence>
<dbReference type="SUPFAM" id="SSF53098">
    <property type="entry name" value="Ribonuclease H-like"/>
    <property type="match status" value="1"/>
</dbReference>
<dbReference type="EMBL" id="DUZY01000001">
    <property type="protein sequence ID" value="DAD21311.1"/>
    <property type="molecule type" value="Genomic_DNA"/>
</dbReference>
<dbReference type="AlphaFoldDB" id="A0A822XQ63"/>
<accession>A0A822XQ63</accession>
<dbReference type="PANTHER" id="PTHR23272:SF179">
    <property type="entry name" value="ZINC FINGER BED DOMAIN-CONTAINING PROTEIN RICESLEEPER 2-LIKE ISOFORM X1"/>
    <property type="match status" value="1"/>
</dbReference>
<gene>
    <name evidence="2" type="ORF">HUJ06_022774</name>
</gene>
<proteinExistence type="predicted"/>
<dbReference type="Proteomes" id="UP000607653">
    <property type="component" value="Unassembled WGS sequence"/>
</dbReference>
<dbReference type="InterPro" id="IPR008906">
    <property type="entry name" value="HATC_C_dom"/>
</dbReference>
<keyword evidence="3" id="KW-1185">Reference proteome</keyword>
<protein>
    <recommendedName>
        <fullName evidence="1">HAT C-terminal dimerisation domain-containing protein</fullName>
    </recommendedName>
</protein>